<evidence type="ECO:0000256" key="2">
    <source>
        <dbReference type="ARBA" id="ARBA00022679"/>
    </source>
</evidence>
<keyword evidence="2 8" id="KW-0808">Transferase</keyword>
<dbReference type="InterPro" id="IPR016181">
    <property type="entry name" value="Acyl_CoA_acyltransferase"/>
</dbReference>
<dbReference type="RefSeq" id="WP_104410456.1">
    <property type="nucleotide sequence ID" value="NZ_PTIS01000016.1"/>
</dbReference>
<name>A0A2S6FVQ7_9CLOT</name>
<dbReference type="PROSITE" id="PS51191">
    <property type="entry name" value="FEMABX"/>
    <property type="match status" value="1"/>
</dbReference>
<protein>
    <submittedName>
        <fullName evidence="8">Peptidoglycan pentaglycine glycine transferase (The first glycine)</fullName>
    </submittedName>
</protein>
<dbReference type="Proteomes" id="UP000239863">
    <property type="component" value="Unassembled WGS sequence"/>
</dbReference>
<keyword evidence="3" id="KW-0133">Cell shape</keyword>
<comment type="similarity">
    <text evidence="1">Belongs to the FemABX family.</text>
</comment>
<proteinExistence type="inferred from homology"/>
<evidence type="ECO:0000256" key="6">
    <source>
        <dbReference type="ARBA" id="ARBA00023316"/>
    </source>
</evidence>
<accession>A0A2S6FVQ7</accession>
<dbReference type="GO" id="GO:0071555">
    <property type="term" value="P:cell wall organization"/>
    <property type="evidence" value="ECO:0007669"/>
    <property type="project" value="UniProtKB-KW"/>
</dbReference>
<dbReference type="PANTHER" id="PTHR36174">
    <property type="entry name" value="LIPID II:GLYCINE GLYCYLTRANSFERASE"/>
    <property type="match status" value="1"/>
</dbReference>
<dbReference type="InterPro" id="IPR050644">
    <property type="entry name" value="PG_Glycine_Bridge_Synth"/>
</dbReference>
<dbReference type="STRING" id="37659.GCA_000703125_01393"/>
<keyword evidence="5" id="KW-0012">Acyltransferase</keyword>
<keyword evidence="6" id="KW-0961">Cell wall biogenesis/degradation</keyword>
<dbReference type="GO" id="GO:0016755">
    <property type="term" value="F:aminoacyltransferase activity"/>
    <property type="evidence" value="ECO:0007669"/>
    <property type="project" value="InterPro"/>
</dbReference>
<keyword evidence="4" id="KW-0573">Peptidoglycan synthesis</keyword>
<dbReference type="Pfam" id="PF02388">
    <property type="entry name" value="FemAB"/>
    <property type="match status" value="1"/>
</dbReference>
<keyword evidence="7" id="KW-0175">Coiled coil</keyword>
<gene>
    <name evidence="8" type="ORF">BD821_11640</name>
</gene>
<dbReference type="PANTHER" id="PTHR36174:SF1">
    <property type="entry name" value="LIPID II:GLYCINE GLYCYLTRANSFERASE"/>
    <property type="match status" value="1"/>
</dbReference>
<evidence type="ECO:0000256" key="4">
    <source>
        <dbReference type="ARBA" id="ARBA00022984"/>
    </source>
</evidence>
<reference evidence="8 9" key="1">
    <citation type="submission" date="2018-02" db="EMBL/GenBank/DDBJ databases">
        <title>Genomic Encyclopedia of Archaeal and Bacterial Type Strains, Phase II (KMG-II): from individual species to whole genera.</title>
        <authorList>
            <person name="Goeker M."/>
        </authorList>
    </citation>
    <scope>NUCLEOTIDE SEQUENCE [LARGE SCALE GENOMIC DNA]</scope>
    <source>
        <strain evidence="8 9">DSM 15099</strain>
    </source>
</reference>
<comment type="caution">
    <text evidence="8">The sequence shown here is derived from an EMBL/GenBank/DDBJ whole genome shotgun (WGS) entry which is preliminary data.</text>
</comment>
<dbReference type="GO" id="GO:0008360">
    <property type="term" value="P:regulation of cell shape"/>
    <property type="evidence" value="ECO:0007669"/>
    <property type="project" value="UniProtKB-KW"/>
</dbReference>
<organism evidence="8 9">
    <name type="scientific">Clostridium algidicarnis DSM 15099</name>
    <dbReference type="NCBI Taxonomy" id="1121295"/>
    <lineage>
        <taxon>Bacteria</taxon>
        <taxon>Bacillati</taxon>
        <taxon>Bacillota</taxon>
        <taxon>Clostridia</taxon>
        <taxon>Eubacteriales</taxon>
        <taxon>Clostridiaceae</taxon>
        <taxon>Clostridium</taxon>
    </lineage>
</organism>
<dbReference type="InterPro" id="IPR003447">
    <property type="entry name" value="FEMABX"/>
</dbReference>
<sequence>MYNFIEVKPKDIDNFSKEHLKGHIFQTSGWGNVKKDWVPKYIAGYDSNNNMILSCMMILRKIPKMTYYIGYIPRGFVADYNNKDLLIEFTEYLREFSKSNKVAFITIDPDIHLKEDEKLNYNSEKISGFLQSIGYNHKDSVNFEGIQPNFVFRLDLPTSEDKEAAKKKVFKNFSSKTRYNIRVAEERGLSYETYDKSNITDEVLEEFHKIMVVTGKRDNFITRNKEYFKEMINDLFPFSRLYMIKYSYAKDLERLTEKLKKQQDANSRAVIKIEEIKKELLGDITEDKLEKLNKKLQDNENKLKESERQIEGFKNRMEDIKPYEGQEFYISGALYLYYGGKAWYLYGASDDVLRDAMPNFLMQYAMINDSIDLGCYLYDFRGVSGDLNPENPLYGLYKFKKGFNGKFVEFIGEFDLVIKKPIYNAFKYVFPRFKEIRSKLRNKK</sequence>
<dbReference type="SUPFAM" id="SSF55729">
    <property type="entry name" value="Acyl-CoA N-acyltransferases (Nat)"/>
    <property type="match status" value="2"/>
</dbReference>
<evidence type="ECO:0000256" key="1">
    <source>
        <dbReference type="ARBA" id="ARBA00009943"/>
    </source>
</evidence>
<evidence type="ECO:0000313" key="8">
    <source>
        <dbReference type="EMBL" id="PPK46394.1"/>
    </source>
</evidence>
<evidence type="ECO:0000313" key="9">
    <source>
        <dbReference type="Proteomes" id="UP000239863"/>
    </source>
</evidence>
<dbReference type="GO" id="GO:0009252">
    <property type="term" value="P:peptidoglycan biosynthetic process"/>
    <property type="evidence" value="ECO:0007669"/>
    <property type="project" value="UniProtKB-KW"/>
</dbReference>
<evidence type="ECO:0000256" key="3">
    <source>
        <dbReference type="ARBA" id="ARBA00022960"/>
    </source>
</evidence>
<evidence type="ECO:0000256" key="5">
    <source>
        <dbReference type="ARBA" id="ARBA00023315"/>
    </source>
</evidence>
<dbReference type="Gene3D" id="3.40.630.30">
    <property type="match status" value="2"/>
</dbReference>
<feature type="coiled-coil region" evidence="7">
    <location>
        <begin position="252"/>
        <end position="316"/>
    </location>
</feature>
<dbReference type="EMBL" id="PTIS01000016">
    <property type="protein sequence ID" value="PPK46394.1"/>
    <property type="molecule type" value="Genomic_DNA"/>
</dbReference>
<evidence type="ECO:0000256" key="7">
    <source>
        <dbReference type="SAM" id="Coils"/>
    </source>
</evidence>
<dbReference type="OrthoDB" id="9785911at2"/>
<dbReference type="Gene3D" id="1.20.58.90">
    <property type="match status" value="1"/>
</dbReference>
<dbReference type="AlphaFoldDB" id="A0A2S6FVQ7"/>